<protein>
    <recommendedName>
        <fullName evidence="2">Integrase catalytic domain-containing protein</fullName>
    </recommendedName>
</protein>
<dbReference type="PANTHER" id="PTHR37984">
    <property type="entry name" value="PROTEIN CBG26694"/>
    <property type="match status" value="1"/>
</dbReference>
<dbReference type="InterPro" id="IPR050951">
    <property type="entry name" value="Retrovirus_Pol_polyprotein"/>
</dbReference>
<dbReference type="AlphaFoldDB" id="A0A0K8TB15"/>
<organism evidence="1">
    <name type="scientific">Lygus hesperus</name>
    <name type="common">Western plant bug</name>
    <dbReference type="NCBI Taxonomy" id="30085"/>
    <lineage>
        <taxon>Eukaryota</taxon>
        <taxon>Metazoa</taxon>
        <taxon>Ecdysozoa</taxon>
        <taxon>Arthropoda</taxon>
        <taxon>Hexapoda</taxon>
        <taxon>Insecta</taxon>
        <taxon>Pterygota</taxon>
        <taxon>Neoptera</taxon>
        <taxon>Paraneoptera</taxon>
        <taxon>Hemiptera</taxon>
        <taxon>Heteroptera</taxon>
        <taxon>Panheteroptera</taxon>
        <taxon>Cimicomorpha</taxon>
        <taxon>Miridae</taxon>
        <taxon>Mirini</taxon>
        <taxon>Lygus</taxon>
    </lineage>
</organism>
<dbReference type="EMBL" id="GBRD01003230">
    <property type="protein sequence ID" value="JAG62591.1"/>
    <property type="molecule type" value="Transcribed_RNA"/>
</dbReference>
<name>A0A0K8TB15_LYGHE</name>
<accession>A0A0K8TB15</accession>
<evidence type="ECO:0000313" key="1">
    <source>
        <dbReference type="EMBL" id="JAG62591.1"/>
    </source>
</evidence>
<proteinExistence type="predicted"/>
<dbReference type="SUPFAM" id="SSF53098">
    <property type="entry name" value="Ribonuclease H-like"/>
    <property type="match status" value="1"/>
</dbReference>
<dbReference type="InterPro" id="IPR012337">
    <property type="entry name" value="RNaseH-like_sf"/>
</dbReference>
<evidence type="ECO:0008006" key="2">
    <source>
        <dbReference type="Google" id="ProtNLM"/>
    </source>
</evidence>
<dbReference type="InterPro" id="IPR036397">
    <property type="entry name" value="RNaseH_sf"/>
</dbReference>
<dbReference type="PANTHER" id="PTHR37984:SF7">
    <property type="entry name" value="INTEGRASE CATALYTIC DOMAIN-CONTAINING PROTEIN"/>
    <property type="match status" value="1"/>
</dbReference>
<sequence>MEFKEFQNHWNFKHRISSPQFPRSNGLAERYVQEAKNLLTKCMNENSDIQPALLLHRNTPRGNLGSPSQRLMSRRTRTLVPTHGDLLKPKIVSDVTNKLKLLKTEEKQQGDRGKTSTDAFSVGQRVLYRSEHKNWLPAVVIRNGPEPRSYVIKTKYGAEYRRNSWFIKAVLKE</sequence>
<dbReference type="Gene3D" id="3.30.420.10">
    <property type="entry name" value="Ribonuclease H-like superfamily/Ribonuclease H"/>
    <property type="match status" value="1"/>
</dbReference>
<reference evidence="1" key="1">
    <citation type="submission" date="2014-09" db="EMBL/GenBank/DDBJ databases">
        <authorList>
            <person name="Magalhaes I.L.F."/>
            <person name="Oliveira U."/>
            <person name="Santos F.R."/>
            <person name="Vidigal T.H.D.A."/>
            <person name="Brescovit A.D."/>
            <person name="Santos A.J."/>
        </authorList>
    </citation>
    <scope>NUCLEOTIDE SEQUENCE</scope>
</reference>
<dbReference type="GO" id="GO:0003676">
    <property type="term" value="F:nucleic acid binding"/>
    <property type="evidence" value="ECO:0007669"/>
    <property type="project" value="InterPro"/>
</dbReference>